<gene>
    <name evidence="2" type="primary">zgc:171971</name>
</gene>
<reference evidence="2" key="1">
    <citation type="submission" date="2021-06" db="EMBL/GenBank/DDBJ databases">
        <authorList>
            <consortium name="Wellcome Sanger Institute Data Sharing"/>
        </authorList>
    </citation>
    <scope>NUCLEOTIDE SEQUENCE [LARGE SCALE GENOMIC DNA]</scope>
</reference>
<dbReference type="GO" id="GO:0005666">
    <property type="term" value="C:RNA polymerase III complex"/>
    <property type="evidence" value="ECO:0007669"/>
    <property type="project" value="InterPro"/>
</dbReference>
<dbReference type="PANTHER" id="PTHR13408:SF1">
    <property type="entry name" value="ZGC:171971"/>
    <property type="match status" value="1"/>
</dbReference>
<reference evidence="2" key="2">
    <citation type="submission" date="2025-08" db="UniProtKB">
        <authorList>
            <consortium name="Ensembl"/>
        </authorList>
    </citation>
    <scope>IDENTIFICATION</scope>
</reference>
<feature type="compositionally biased region" description="Polar residues" evidence="1">
    <location>
        <begin position="1"/>
        <end position="18"/>
    </location>
</feature>
<dbReference type="RefSeq" id="XP_028651236.1">
    <property type="nucleotide sequence ID" value="XM_028795403.2"/>
</dbReference>
<dbReference type="GO" id="GO:0003677">
    <property type="term" value="F:DNA binding"/>
    <property type="evidence" value="ECO:0007669"/>
    <property type="project" value="InterPro"/>
</dbReference>
<keyword evidence="3" id="KW-1185">Reference proteome</keyword>
<feature type="compositionally biased region" description="Low complexity" evidence="1">
    <location>
        <begin position="49"/>
        <end position="62"/>
    </location>
</feature>
<organism evidence="2 3">
    <name type="scientific">Erpetoichthys calabaricus</name>
    <name type="common">Rope fish</name>
    <name type="synonym">Calamoichthys calabaricus</name>
    <dbReference type="NCBI Taxonomy" id="27687"/>
    <lineage>
        <taxon>Eukaryota</taxon>
        <taxon>Metazoa</taxon>
        <taxon>Chordata</taxon>
        <taxon>Craniata</taxon>
        <taxon>Vertebrata</taxon>
        <taxon>Euteleostomi</taxon>
        <taxon>Actinopterygii</taxon>
        <taxon>Polypteriformes</taxon>
        <taxon>Polypteridae</taxon>
        <taxon>Erpetoichthys</taxon>
    </lineage>
</organism>
<evidence type="ECO:0000313" key="2">
    <source>
        <dbReference type="Ensembl" id="ENSECRP00000003292.1"/>
    </source>
</evidence>
<dbReference type="Ensembl" id="ENSECRT00000003349.1">
    <property type="protein sequence ID" value="ENSECRP00000003292.1"/>
    <property type="gene ID" value="ENSECRG00000002260.1"/>
</dbReference>
<evidence type="ECO:0000313" key="3">
    <source>
        <dbReference type="Proteomes" id="UP000694620"/>
    </source>
</evidence>
<reference evidence="2" key="3">
    <citation type="submission" date="2025-09" db="UniProtKB">
        <authorList>
            <consortium name="Ensembl"/>
        </authorList>
    </citation>
    <scope>IDENTIFICATION</scope>
</reference>
<dbReference type="GeneID" id="114646967"/>
<dbReference type="InterPro" id="IPR007811">
    <property type="entry name" value="RPC4"/>
</dbReference>
<sequence>MDATAMSLNQGVSDNNPGTPGPSMSRPQLSLGRNLPGRIVLNPPPPPGRLSSLRSRDLTLGGFKKKTFTPNVHSVRKTKDEFKEEPQITSKREKRDKDDRQRESRGKKRDRPQTIQSHSIFEQGPADTTRRMGSWDSIEVNESEPPQVLKFIKKETHLLEDDANEILQKLKRDNFLDDPGLKNDSKNRPIQLPLAQSRDLFAADEVTLNKEFQATTMTDVTMSRAYLQKVHQIRKGFSITNQPQPTIAELFQKMSLSTEDELLFIQLPDTIPGQSATTSEKISKTETKPEEKHSLPFKSHDTLKNENTPTLAGFTEGHIGKIQIRKSGRVQLVLGEVALDVSEGAAFSFLQQLVSIRLSEGRTGDLTVLGNVKHKLVCSPDFEALLKEVKFASQTNSRIL</sequence>
<feature type="region of interest" description="Disordered" evidence="1">
    <location>
        <begin position="1"/>
        <end position="132"/>
    </location>
</feature>
<feature type="compositionally biased region" description="Basic and acidic residues" evidence="1">
    <location>
        <begin position="77"/>
        <end position="104"/>
    </location>
</feature>
<accession>A0A8C4RJ38</accession>
<feature type="region of interest" description="Disordered" evidence="1">
    <location>
        <begin position="274"/>
        <end position="302"/>
    </location>
</feature>
<protein>
    <submittedName>
        <fullName evidence="2">Zgc:171971</fullName>
    </submittedName>
</protein>
<dbReference type="GO" id="GO:0042797">
    <property type="term" value="P:tRNA transcription by RNA polymerase III"/>
    <property type="evidence" value="ECO:0007669"/>
    <property type="project" value="TreeGrafter"/>
</dbReference>
<feature type="compositionally biased region" description="Basic and acidic residues" evidence="1">
    <location>
        <begin position="281"/>
        <end position="302"/>
    </location>
</feature>
<name>A0A8C4RJ38_ERPCA</name>
<dbReference type="OrthoDB" id="5836119at2759"/>
<proteinExistence type="predicted"/>
<dbReference type="Pfam" id="PF05132">
    <property type="entry name" value="RNA_pol_Rpc4"/>
    <property type="match status" value="1"/>
</dbReference>
<evidence type="ECO:0000256" key="1">
    <source>
        <dbReference type="SAM" id="MobiDB-lite"/>
    </source>
</evidence>
<dbReference type="PANTHER" id="PTHR13408">
    <property type="entry name" value="DNA-DIRECTED RNA POLYMERASE III"/>
    <property type="match status" value="1"/>
</dbReference>
<dbReference type="AlphaFoldDB" id="A0A8C4RJ38"/>
<dbReference type="Proteomes" id="UP000694620">
    <property type="component" value="Chromosome 2"/>
</dbReference>
<dbReference type="GeneTree" id="ENSGT00390000013948"/>